<keyword evidence="1" id="KW-0677">Repeat</keyword>
<dbReference type="RefSeq" id="WP_049582950.1">
    <property type="nucleotide sequence ID" value="NZ_CAWQXX010000065.1"/>
</dbReference>
<evidence type="ECO:0000259" key="2">
    <source>
        <dbReference type="Pfam" id="PF24883"/>
    </source>
</evidence>
<protein>
    <submittedName>
        <fullName evidence="3">AAA ATPase domain-containing protein</fullName>
    </submittedName>
</protein>
<keyword evidence="4" id="KW-1185">Reference proteome</keyword>
<proteinExistence type="predicted"/>
<organism evidence="3 4">
    <name type="scientific">Photorhabdus luminescens</name>
    <name type="common">Xenorhabdus luminescens</name>
    <dbReference type="NCBI Taxonomy" id="29488"/>
    <lineage>
        <taxon>Bacteria</taxon>
        <taxon>Pseudomonadati</taxon>
        <taxon>Pseudomonadota</taxon>
        <taxon>Gammaproteobacteria</taxon>
        <taxon>Enterobacterales</taxon>
        <taxon>Morganellaceae</taxon>
        <taxon>Photorhabdus</taxon>
    </lineage>
</organism>
<evidence type="ECO:0000313" key="3">
    <source>
        <dbReference type="EMBL" id="SCZ69769.1"/>
    </source>
</evidence>
<reference evidence="4" key="1">
    <citation type="submission" date="2016-10" db="EMBL/GenBank/DDBJ databases">
        <authorList>
            <person name="Varghese N."/>
            <person name="Submissions S."/>
        </authorList>
    </citation>
    <scope>NUCLEOTIDE SEQUENCE [LARGE SCALE GENOMIC DNA]</scope>
    <source>
        <strain evidence="4">ATCC 29999</strain>
    </source>
</reference>
<dbReference type="InterPro" id="IPR056884">
    <property type="entry name" value="NPHP3-like_N"/>
</dbReference>
<dbReference type="InterPro" id="IPR027417">
    <property type="entry name" value="P-loop_NTPase"/>
</dbReference>
<sequence length="1922" mass="220202">MKVKNSAIIYTGYDYQTLQGVKLLAEWLHSSTKYVRVAFEADTDSNETPEGIDDVVCERPDGVRDYWQVKFTPSPEKDENRLTWDWLLKISGKTARSRSILKKLYDAISVVPAEKLGDVILLTNKRPDRSMESCLHGSKVEFSQIDDDSQLEITRQLGNKEAAIFLFSKLTVQHSDGDYLAIKRSLRAELLKFSDDTGVERLVARAREWAMFKDNPPEHGWIYLHHVREVLSPKRPEPIPEIFSVPDDYCLPDSDFHNELLAQINRSNGEVITLTGKPGVGKSTYLSFLCQELEDQEVPLIRHHYFLSLGDTTEDRLSPRVVAESLLHQIDSFHKESNASTSQPENLRDALLTCANYYKGKGKPFVVLIDGLDHVWRDNAKNKNPLDETFRQLLPTTDNLVVLVGTQPVDDELLPYTLLTYSPKNEWHWLPEMSGNSIYEFLKLHIESGRLFLNCHENQVDEEIQNSAGALLEITNGYPLHVIYSSEYLSHHGLALSSWQIEKLPPCSDGNITTYYSELWRNLNYRQKDVLHLCSGFQFAWPRQAIGAVVKDNHEYAPSVDAVAHMLSEGICGVRPFHESLVVFVRNKEEHQERINALLPPVCEWLSSSAPTHLKDNWLWSSLARGGDSSKLRQGVTRDWVLDRLIIGMPVRSCIRLLSEAETYAFQALDYAEAYRHRALKTRLINGPEFQTWDSTNLEMLSLLIADEQSLNEIISGQNEYSPTKLSILAIALWYRGAVAQAELLSQKAIDRYRAKTKLLSSRHSQDNEAEATALIKAGVLTDSLNCDAIFEEGKFSNWPDGYVASFRRACRTKKELGLLFRARQCLPPDSNHIGQIELDAIRLSIVEGADIAYRPEYGSFSSQQLSQFIDIFSKKIFTNIETHYFHGQSSKAFKVEAAGSYHCWFFSSLCVRLNAEGDYSWLPVSATSDRANVSAHYDLLNELADLVANELIAGNTLNFDVVCAMFPRVPILDEIQWETRRADIALKRDWIEIAADCHLITTKSEISRDELKQTVNDGLFRVDWLRLWYKDAGLKLLDDDAAELLIELEDNRQLNELEQTIENSNAYLELAQIAFQHDKLALFEKCLRKTWDFVLGYGHHKDPTIFDVLKAVGYLSESDPSSALEILERISPIVFNISDFTDGDETRHSKHSISSLLAKLNPQTAASVYEQELSDGEWYYAEETISRLLKRCDFASPITKYLYLTGLHSSCYQVLREKIEKGEPHAICIADEIENLLDINVQNMVEEKQPSANELDEKISLQPSDYPPEKFEELTVLLKEKYSTSEFWKTWYTYWCTQGKEPDLLQLLIPQVSKFIDRFDDKRYLLDLLFFSVKKLDGKTKAFDLLVAAHKAMGGWSDWYERSENSLNRLKMVAEQYPKKIDEFIKLTTSQPDNWKDKFGNLIIPNDKLVFLLSHGGRKDEALKLTLEMVTSLEESVRNLQLARPVWDWRQDDSLEEAMLKTLVSRLKLPIPSVKLRVVDQLSLLLIAQHPRVEELLKEDLAGRKQESECVEVLCVFFIAKSKGYVCPNDLGHYIRARSVLSDLILSELLSTSVEFGEYAYPFSPFIILGHDNNRFEYYQGSHVPRVYYSWLKKETKRTRLPFTDHYQTEWNNTFEYQPSTATTIDYFFSSDRQRSTGQFYTQASHRGRSAYLRTIDLAKEFYGMPDSYAKYLSIPALPIEPAYMELRPQKPKWLPVWNGNNSPNEANLISYVKEGLANFTQTDDSNDLLAFSLPIKIDDNNWIDLTVVKVSTEIELTPDMQVKERSGCLAVGNLLDKELSYEFGDSQMPKAPTMAGTSYPFMRYGHWHSDLESRGFYIPKCTIDGKKIVGSSSDGLFIYSVDGSKVGFSSFWYNYWQPIHPRGIRSFCGSYTAVSKERIEEWHSSSETEHKSCYLCKAILLTAGDNFREFNEQEIEFFIC</sequence>
<dbReference type="SUPFAM" id="SSF52540">
    <property type="entry name" value="P-loop containing nucleoside triphosphate hydrolases"/>
    <property type="match status" value="1"/>
</dbReference>
<dbReference type="Gene3D" id="3.40.50.300">
    <property type="entry name" value="P-loop containing nucleotide triphosphate hydrolases"/>
    <property type="match status" value="1"/>
</dbReference>
<dbReference type="Proteomes" id="UP000183223">
    <property type="component" value="Unassembled WGS sequence"/>
</dbReference>
<dbReference type="EMBL" id="FMWJ01000018">
    <property type="protein sequence ID" value="SCZ69769.1"/>
    <property type="molecule type" value="Genomic_DNA"/>
</dbReference>
<feature type="domain" description="Nephrocystin 3-like N-terminal" evidence="2">
    <location>
        <begin position="266"/>
        <end position="378"/>
    </location>
</feature>
<evidence type="ECO:0000313" key="4">
    <source>
        <dbReference type="Proteomes" id="UP000183223"/>
    </source>
</evidence>
<evidence type="ECO:0000256" key="1">
    <source>
        <dbReference type="ARBA" id="ARBA00022737"/>
    </source>
</evidence>
<dbReference type="OrthoDB" id="8430782at2"/>
<gene>
    <name evidence="3" type="ORF">SAMN02982990_03329</name>
</gene>
<dbReference type="GeneID" id="45655943"/>
<accession>A0A1G5R8Y7</accession>
<name>A0A1G5R8Y7_PHOLU</name>
<dbReference type="Pfam" id="PF24883">
    <property type="entry name" value="NPHP3_N"/>
    <property type="match status" value="1"/>
</dbReference>